<sequence>MDSVNMNQSKALVNGFRKCGIEPLNKNTVSSRIPGGNQQVSEMVQEGVSDKVGSVVIDYLSTMRYNPDDDGPKRKRRKVTIPAGESITEEDLQNVMTSNQENQKISKKRESSNKRSGPEPKRKNLGTKTDPSKDYGFSFHCEPGCHVIVEYEGEYFPGKIVRVDGQKSLVEVEVMVMQGLNWSWPDKIDKQWYGADSIIGALKEPQLVKSKEGGRPNFRVPEIKKLRKRLL</sequence>
<evidence type="ECO:0000313" key="1">
    <source>
        <dbReference type="EMBL" id="KAJ8668755.1"/>
    </source>
</evidence>
<evidence type="ECO:0000313" key="2">
    <source>
        <dbReference type="Proteomes" id="UP001239111"/>
    </source>
</evidence>
<gene>
    <name evidence="1" type="ORF">QAD02_000014</name>
</gene>
<keyword evidence="2" id="KW-1185">Reference proteome</keyword>
<reference evidence="1" key="1">
    <citation type="submission" date="2023-04" db="EMBL/GenBank/DDBJ databases">
        <title>A chromosome-level genome assembly of the parasitoid wasp Eretmocerus hayati.</title>
        <authorList>
            <person name="Zhong Y."/>
            <person name="Liu S."/>
            <person name="Liu Y."/>
        </authorList>
    </citation>
    <scope>NUCLEOTIDE SEQUENCE</scope>
    <source>
        <strain evidence="1">ZJU_SS_LIU_2023</strain>
    </source>
</reference>
<name>A0ACC2NC59_9HYME</name>
<comment type="caution">
    <text evidence="1">The sequence shown here is derived from an EMBL/GenBank/DDBJ whole genome shotgun (WGS) entry which is preliminary data.</text>
</comment>
<proteinExistence type="predicted"/>
<accession>A0ACC2NC59</accession>
<dbReference type="Proteomes" id="UP001239111">
    <property type="component" value="Chromosome 3"/>
</dbReference>
<dbReference type="EMBL" id="CM056743">
    <property type="protein sequence ID" value="KAJ8668755.1"/>
    <property type="molecule type" value="Genomic_DNA"/>
</dbReference>
<protein>
    <submittedName>
        <fullName evidence="1">Uncharacterized protein</fullName>
    </submittedName>
</protein>
<organism evidence="1 2">
    <name type="scientific">Eretmocerus hayati</name>
    <dbReference type="NCBI Taxonomy" id="131215"/>
    <lineage>
        <taxon>Eukaryota</taxon>
        <taxon>Metazoa</taxon>
        <taxon>Ecdysozoa</taxon>
        <taxon>Arthropoda</taxon>
        <taxon>Hexapoda</taxon>
        <taxon>Insecta</taxon>
        <taxon>Pterygota</taxon>
        <taxon>Neoptera</taxon>
        <taxon>Endopterygota</taxon>
        <taxon>Hymenoptera</taxon>
        <taxon>Apocrita</taxon>
        <taxon>Proctotrupomorpha</taxon>
        <taxon>Chalcidoidea</taxon>
        <taxon>Aphelinidae</taxon>
        <taxon>Aphelininae</taxon>
        <taxon>Eretmocerus</taxon>
    </lineage>
</organism>